<sequence length="115" mass="12246">MSFRVTNGSICLPQGGPNLGGADTQGGTPTTPKAPTAVAIVTPQRSNSLDFLNFEEKRQLIASSLSLTDFLHHGGSATSPSSPTSGSIYLAKLYKQLVTQRRKFANKNNLMAIPR</sequence>
<name>A0A482X7L1_LAOST</name>
<dbReference type="OrthoDB" id="5563016at2759"/>
<accession>A0A482X7L1</accession>
<gene>
    <name evidence="2" type="ORF">LSTR_LSTR014821</name>
</gene>
<evidence type="ECO:0000256" key="1">
    <source>
        <dbReference type="SAM" id="MobiDB-lite"/>
    </source>
</evidence>
<keyword evidence="3" id="KW-1185">Reference proteome</keyword>
<dbReference type="InParanoid" id="A0A482X7L1"/>
<evidence type="ECO:0000313" key="2">
    <source>
        <dbReference type="EMBL" id="RZF41677.1"/>
    </source>
</evidence>
<dbReference type="EMBL" id="QKKF02016503">
    <property type="protein sequence ID" value="RZF41677.1"/>
    <property type="molecule type" value="Genomic_DNA"/>
</dbReference>
<protein>
    <submittedName>
        <fullName evidence="2">Uncharacterized protein</fullName>
    </submittedName>
</protein>
<comment type="caution">
    <text evidence="2">The sequence shown here is derived from an EMBL/GenBank/DDBJ whole genome shotgun (WGS) entry which is preliminary data.</text>
</comment>
<organism evidence="2 3">
    <name type="scientific">Laodelphax striatellus</name>
    <name type="common">Small brown planthopper</name>
    <name type="synonym">Delphax striatella</name>
    <dbReference type="NCBI Taxonomy" id="195883"/>
    <lineage>
        <taxon>Eukaryota</taxon>
        <taxon>Metazoa</taxon>
        <taxon>Ecdysozoa</taxon>
        <taxon>Arthropoda</taxon>
        <taxon>Hexapoda</taxon>
        <taxon>Insecta</taxon>
        <taxon>Pterygota</taxon>
        <taxon>Neoptera</taxon>
        <taxon>Paraneoptera</taxon>
        <taxon>Hemiptera</taxon>
        <taxon>Auchenorrhyncha</taxon>
        <taxon>Fulgoroidea</taxon>
        <taxon>Delphacidae</taxon>
        <taxon>Criomorphinae</taxon>
        <taxon>Laodelphax</taxon>
    </lineage>
</organism>
<evidence type="ECO:0000313" key="3">
    <source>
        <dbReference type="Proteomes" id="UP000291343"/>
    </source>
</evidence>
<dbReference type="AlphaFoldDB" id="A0A482X7L1"/>
<feature type="region of interest" description="Disordered" evidence="1">
    <location>
        <begin position="14"/>
        <end position="34"/>
    </location>
</feature>
<proteinExistence type="predicted"/>
<reference evidence="2 3" key="1">
    <citation type="journal article" date="2017" name="Gigascience">
        <title>Genome sequence of the small brown planthopper, Laodelphax striatellus.</title>
        <authorList>
            <person name="Zhu J."/>
            <person name="Jiang F."/>
            <person name="Wang X."/>
            <person name="Yang P."/>
            <person name="Bao Y."/>
            <person name="Zhao W."/>
            <person name="Wang W."/>
            <person name="Lu H."/>
            <person name="Wang Q."/>
            <person name="Cui N."/>
            <person name="Li J."/>
            <person name="Chen X."/>
            <person name="Luo L."/>
            <person name="Yu J."/>
            <person name="Kang L."/>
            <person name="Cui F."/>
        </authorList>
    </citation>
    <scope>NUCLEOTIDE SEQUENCE [LARGE SCALE GENOMIC DNA]</scope>
    <source>
        <strain evidence="2">Lst14</strain>
    </source>
</reference>
<dbReference type="Proteomes" id="UP000291343">
    <property type="component" value="Unassembled WGS sequence"/>
</dbReference>